<feature type="transmembrane region" description="Helical" evidence="1">
    <location>
        <begin position="12"/>
        <end position="38"/>
    </location>
</feature>
<reference evidence="2" key="1">
    <citation type="journal article" date="2021" name="Proc. Natl. Acad. Sci. U.S.A.">
        <title>A Catalog of Tens of Thousands of Viruses from Human Metagenomes Reveals Hidden Associations with Chronic Diseases.</title>
        <authorList>
            <person name="Tisza M.J."/>
            <person name="Buck C.B."/>
        </authorList>
    </citation>
    <scope>NUCLEOTIDE SEQUENCE</scope>
    <source>
        <strain evidence="2">CtbaM10</strain>
    </source>
</reference>
<organism evidence="2">
    <name type="scientific">Caudovirales sp. ctbaM10</name>
    <dbReference type="NCBI Taxonomy" id="2825767"/>
    <lineage>
        <taxon>Viruses</taxon>
        <taxon>Duplodnaviria</taxon>
        <taxon>Heunggongvirae</taxon>
        <taxon>Uroviricota</taxon>
        <taxon>Caudoviricetes</taxon>
    </lineage>
</organism>
<name>A0A8S5PFL5_9CAUD</name>
<keyword evidence="1" id="KW-1133">Transmembrane helix</keyword>
<protein>
    <submittedName>
        <fullName evidence="2">Uncharacterized protein</fullName>
    </submittedName>
</protein>
<evidence type="ECO:0000256" key="1">
    <source>
        <dbReference type="SAM" id="Phobius"/>
    </source>
</evidence>
<accession>A0A8S5PFL5</accession>
<dbReference type="EMBL" id="BK015405">
    <property type="protein sequence ID" value="DAE05235.1"/>
    <property type="molecule type" value="Genomic_DNA"/>
</dbReference>
<proteinExistence type="predicted"/>
<evidence type="ECO:0000313" key="2">
    <source>
        <dbReference type="EMBL" id="DAE05235.1"/>
    </source>
</evidence>
<sequence>MQKRDNQAVISICLWMLMLSLSAAVSIFIIIVAAITAYHW</sequence>
<keyword evidence="1" id="KW-0812">Transmembrane</keyword>
<keyword evidence="1" id="KW-0472">Membrane</keyword>